<keyword evidence="3" id="KW-1185">Reference proteome</keyword>
<keyword evidence="1" id="KW-0472">Membrane</keyword>
<sequence length="209" mass="21859">MPNQVLLALGMAAGSLFTLTYLLDGAGRAGRAGRAGYKPVRHPVSSLTLGRPGWVQTANFLLAGTLTLLFAVGLWRAGPSRWGALLVGVWAVGLLGAGAFRTDPVSGYPPGTPDRLRHPTRVGTLHDSFSLAGFLGLAAACCVFVPSGSPGWAVCSVAGGVLFATTMALASAAFDQHRRWVARGGLIQRVSLTVGWTWQTLLAVRVLHT</sequence>
<gene>
    <name evidence="2" type="ORF">GCM10009801_41920</name>
</gene>
<feature type="transmembrane region" description="Helical" evidence="1">
    <location>
        <begin position="128"/>
        <end position="145"/>
    </location>
</feature>
<dbReference type="EMBL" id="BAAAPE010000011">
    <property type="protein sequence ID" value="GAA2082292.1"/>
    <property type="molecule type" value="Genomic_DNA"/>
</dbReference>
<feature type="transmembrane region" description="Helical" evidence="1">
    <location>
        <begin position="53"/>
        <end position="75"/>
    </location>
</feature>
<name>A0ABN2W3E6_9ACTN</name>
<evidence type="ECO:0000313" key="3">
    <source>
        <dbReference type="Proteomes" id="UP001500016"/>
    </source>
</evidence>
<dbReference type="Proteomes" id="UP001500016">
    <property type="component" value="Unassembled WGS sequence"/>
</dbReference>
<reference evidence="2 3" key="1">
    <citation type="journal article" date="2019" name="Int. J. Syst. Evol. Microbiol.">
        <title>The Global Catalogue of Microorganisms (GCM) 10K type strain sequencing project: providing services to taxonomists for standard genome sequencing and annotation.</title>
        <authorList>
            <consortium name="The Broad Institute Genomics Platform"/>
            <consortium name="The Broad Institute Genome Sequencing Center for Infectious Disease"/>
            <person name="Wu L."/>
            <person name="Ma J."/>
        </authorList>
    </citation>
    <scope>NUCLEOTIDE SEQUENCE [LARGE SCALE GENOMIC DNA]</scope>
    <source>
        <strain evidence="2 3">JCM 15478</strain>
    </source>
</reference>
<dbReference type="RefSeq" id="WP_344530400.1">
    <property type="nucleotide sequence ID" value="NZ_BAAAPE010000011.1"/>
</dbReference>
<keyword evidence="1" id="KW-0812">Transmembrane</keyword>
<comment type="caution">
    <text evidence="2">The sequence shown here is derived from an EMBL/GenBank/DDBJ whole genome shotgun (WGS) entry which is preliminary data.</text>
</comment>
<proteinExistence type="predicted"/>
<dbReference type="Pfam" id="PF06197">
    <property type="entry name" value="DUF998"/>
    <property type="match status" value="1"/>
</dbReference>
<protein>
    <submittedName>
        <fullName evidence="2">DUF998 domain-containing protein</fullName>
    </submittedName>
</protein>
<evidence type="ECO:0000256" key="1">
    <source>
        <dbReference type="SAM" id="Phobius"/>
    </source>
</evidence>
<accession>A0ABN2W3E6</accession>
<feature type="transmembrane region" description="Helical" evidence="1">
    <location>
        <begin position="82"/>
        <end position="100"/>
    </location>
</feature>
<dbReference type="InterPro" id="IPR009339">
    <property type="entry name" value="DUF998"/>
</dbReference>
<feature type="transmembrane region" description="Helical" evidence="1">
    <location>
        <begin position="152"/>
        <end position="174"/>
    </location>
</feature>
<organism evidence="2 3">
    <name type="scientific">Streptomyces albiaxialis</name>
    <dbReference type="NCBI Taxonomy" id="329523"/>
    <lineage>
        <taxon>Bacteria</taxon>
        <taxon>Bacillati</taxon>
        <taxon>Actinomycetota</taxon>
        <taxon>Actinomycetes</taxon>
        <taxon>Kitasatosporales</taxon>
        <taxon>Streptomycetaceae</taxon>
        <taxon>Streptomyces</taxon>
    </lineage>
</organism>
<keyword evidence="1" id="KW-1133">Transmembrane helix</keyword>
<evidence type="ECO:0000313" key="2">
    <source>
        <dbReference type="EMBL" id="GAA2082292.1"/>
    </source>
</evidence>